<dbReference type="Proteomes" id="UP000228621">
    <property type="component" value="Unassembled WGS sequence"/>
</dbReference>
<name>A0A2A5JTD6_PSEO7</name>
<evidence type="ECO:0000313" key="1">
    <source>
        <dbReference type="EMBL" id="PCK32675.1"/>
    </source>
</evidence>
<organism evidence="1 2">
    <name type="scientific">Pseudoalteromonas piscicida</name>
    <dbReference type="NCBI Taxonomy" id="43662"/>
    <lineage>
        <taxon>Bacteria</taxon>
        <taxon>Pseudomonadati</taxon>
        <taxon>Pseudomonadota</taxon>
        <taxon>Gammaproteobacteria</taxon>
        <taxon>Alteromonadales</taxon>
        <taxon>Pseudoalteromonadaceae</taxon>
        <taxon>Pseudoalteromonas</taxon>
    </lineage>
</organism>
<accession>A0A2A5JTD6</accession>
<dbReference type="RefSeq" id="WP_099641113.1">
    <property type="nucleotide sequence ID" value="NZ_JAQPZX010000042.1"/>
</dbReference>
<evidence type="ECO:0000313" key="2">
    <source>
        <dbReference type="Proteomes" id="UP000228621"/>
    </source>
</evidence>
<keyword evidence="2" id="KW-1185">Reference proteome</keyword>
<proteinExistence type="predicted"/>
<sequence>MKKDNSICDFGLHAGEPYSSLPASFLNWMVEIGHEKCEFAKSELNRRISAVAESTRKYNDFEC</sequence>
<dbReference type="AlphaFoldDB" id="A0A2A5JTD6"/>
<dbReference type="OrthoDB" id="6300711at2"/>
<reference evidence="2" key="1">
    <citation type="journal article" date="2019" name="Genome Announc.">
        <title>Draft Genome Sequence of Pseudoalteromonas piscicida Strain 36Y ROTHPW, an Hypersaline Seawater Isolate from the South Coast of Sonora, Mexico.</title>
        <authorList>
            <person name="Sanchez-Diaz R."/>
            <person name="Molina-Garza Z.J."/>
            <person name="Cruz-Suarez L.E."/>
            <person name="Selvin J."/>
            <person name="Kiran G.S."/>
            <person name="Ibarra-Gamez J.C."/>
            <person name="Gomez-Gil B."/>
            <person name="Galaviz-Silva L."/>
        </authorList>
    </citation>
    <scope>NUCLEOTIDE SEQUENCE [LARGE SCALE GENOMIC DNA]</scope>
    <source>
        <strain evidence="2">36Y_RITHPW</strain>
    </source>
</reference>
<gene>
    <name evidence="1" type="ORF">CEX98_05485</name>
</gene>
<comment type="caution">
    <text evidence="1">The sequence shown here is derived from an EMBL/GenBank/DDBJ whole genome shotgun (WGS) entry which is preliminary data.</text>
</comment>
<dbReference type="EMBL" id="NKHF01000025">
    <property type="protein sequence ID" value="PCK32675.1"/>
    <property type="molecule type" value="Genomic_DNA"/>
</dbReference>
<protein>
    <submittedName>
        <fullName evidence="1">Uncharacterized protein</fullName>
    </submittedName>
</protein>